<dbReference type="GO" id="GO:0016787">
    <property type="term" value="F:hydrolase activity"/>
    <property type="evidence" value="ECO:0007669"/>
    <property type="project" value="UniProtKB-KW"/>
</dbReference>
<evidence type="ECO:0000256" key="1">
    <source>
        <dbReference type="ARBA" id="ARBA00022801"/>
    </source>
</evidence>
<dbReference type="InterPro" id="IPR013094">
    <property type="entry name" value="AB_hydrolase_3"/>
</dbReference>
<feature type="domain" description="Alpha/beta hydrolase fold-3" evidence="2">
    <location>
        <begin position="75"/>
        <end position="276"/>
    </location>
</feature>
<dbReference type="Pfam" id="PF07859">
    <property type="entry name" value="Abhydrolase_3"/>
    <property type="match status" value="1"/>
</dbReference>
<sequence>MAARGLLQYLRLKAIVSLLRFINYVFTRSHFTPSATCRREPVRIPSRQHGRFISAWLYYPPDHKQDEPRAVVNNWHGGGFILPNLGMDHGFCERVARGANLVVLDADYRKGPEHPFPAAAQDAEDVLRWVGSQPRLFDADRVALSGFSSGGTLALVAASELRRELDGVNVRAVYAFYPGTDLSIAPEDRRVAHPIRPMSVFALNLFAESYIPRLEDRKSPRASPMYAETSSFPAHVFLVACSGDVLSPETEAFGEKLARAGQSVEVVKVDNAAHGFDKAIIPRHFKPEERDKTYSKVIKSLNSIM</sequence>
<proteinExistence type="predicted"/>
<dbReference type="SUPFAM" id="SSF53474">
    <property type="entry name" value="alpha/beta-Hydrolases"/>
    <property type="match status" value="1"/>
</dbReference>
<keyword evidence="4" id="KW-1185">Reference proteome</keyword>
<evidence type="ECO:0000259" key="2">
    <source>
        <dbReference type="Pfam" id="PF07859"/>
    </source>
</evidence>
<dbReference type="InterPro" id="IPR029058">
    <property type="entry name" value="AB_hydrolase_fold"/>
</dbReference>
<reference evidence="3 4" key="1">
    <citation type="journal article" date="2014" name="Genome Biol. Evol.">
        <title>Comparative genomics and transcriptomics analyses reveal divergent lifestyle features of nematode endoparasitic fungus Hirsutella minnesotensis.</title>
        <authorList>
            <person name="Lai Y."/>
            <person name="Liu K."/>
            <person name="Zhang X."/>
            <person name="Zhang X."/>
            <person name="Li K."/>
            <person name="Wang N."/>
            <person name="Shu C."/>
            <person name="Wu Y."/>
            <person name="Wang C."/>
            <person name="Bushley K.E."/>
            <person name="Xiang M."/>
            <person name="Liu X."/>
        </authorList>
    </citation>
    <scope>NUCLEOTIDE SEQUENCE [LARGE SCALE GENOMIC DNA]</scope>
    <source>
        <strain evidence="3 4">3608</strain>
    </source>
</reference>
<keyword evidence="1" id="KW-0378">Hydrolase</keyword>
<dbReference type="PANTHER" id="PTHR48081:SF8">
    <property type="entry name" value="ALPHA_BETA HYDROLASE FOLD-3 DOMAIN-CONTAINING PROTEIN-RELATED"/>
    <property type="match status" value="1"/>
</dbReference>
<dbReference type="EMBL" id="KQ030540">
    <property type="protein sequence ID" value="KJZ72886.1"/>
    <property type="molecule type" value="Genomic_DNA"/>
</dbReference>
<organism evidence="3 4">
    <name type="scientific">Hirsutella minnesotensis 3608</name>
    <dbReference type="NCBI Taxonomy" id="1043627"/>
    <lineage>
        <taxon>Eukaryota</taxon>
        <taxon>Fungi</taxon>
        <taxon>Dikarya</taxon>
        <taxon>Ascomycota</taxon>
        <taxon>Pezizomycotina</taxon>
        <taxon>Sordariomycetes</taxon>
        <taxon>Hypocreomycetidae</taxon>
        <taxon>Hypocreales</taxon>
        <taxon>Ophiocordycipitaceae</taxon>
        <taxon>Hirsutella</taxon>
    </lineage>
</organism>
<dbReference type="PANTHER" id="PTHR48081">
    <property type="entry name" value="AB HYDROLASE SUPERFAMILY PROTEIN C4A8.06C"/>
    <property type="match status" value="1"/>
</dbReference>
<evidence type="ECO:0000313" key="3">
    <source>
        <dbReference type="EMBL" id="KJZ72886.1"/>
    </source>
</evidence>
<dbReference type="Gene3D" id="3.40.50.1820">
    <property type="entry name" value="alpha/beta hydrolase"/>
    <property type="match status" value="1"/>
</dbReference>
<dbReference type="InterPro" id="IPR050300">
    <property type="entry name" value="GDXG_lipolytic_enzyme"/>
</dbReference>
<gene>
    <name evidence="3" type="ORF">HIM_07649</name>
</gene>
<accession>A0A0F7ZHM2</accession>
<dbReference type="OrthoDB" id="19653at2759"/>
<dbReference type="Proteomes" id="UP000054481">
    <property type="component" value="Unassembled WGS sequence"/>
</dbReference>
<name>A0A0F7ZHM2_9HYPO</name>
<dbReference type="AlphaFoldDB" id="A0A0F7ZHM2"/>
<evidence type="ECO:0000313" key="4">
    <source>
        <dbReference type="Proteomes" id="UP000054481"/>
    </source>
</evidence>
<protein>
    <recommendedName>
        <fullName evidence="2">Alpha/beta hydrolase fold-3 domain-containing protein</fullName>
    </recommendedName>
</protein>